<evidence type="ECO:0000256" key="1">
    <source>
        <dbReference type="ARBA" id="ARBA00004123"/>
    </source>
</evidence>
<dbReference type="FunFam" id="1.10.10.10:FF:000027">
    <property type="entry name" value="Heat shock transcription factor 1"/>
    <property type="match status" value="1"/>
</dbReference>
<dbReference type="InterPro" id="IPR036388">
    <property type="entry name" value="WH-like_DNA-bd_sf"/>
</dbReference>
<evidence type="ECO:0000256" key="6">
    <source>
        <dbReference type="RuleBase" id="RU004020"/>
    </source>
</evidence>
<keyword evidence="2" id="KW-0805">Transcription regulation</keyword>
<keyword evidence="3" id="KW-0238">DNA-binding</keyword>
<dbReference type="InParanoid" id="B8C1J1"/>
<dbReference type="KEGG" id="tps:THAPSDRAFT_4315"/>
<dbReference type="EMBL" id="CM000641">
    <property type="protein sequence ID" value="EED93250.1"/>
    <property type="molecule type" value="Genomic_DNA"/>
</dbReference>
<gene>
    <name evidence="9" type="ORF">THAPSDRAFT_4315</name>
</gene>
<dbReference type="GeneID" id="7452640"/>
<dbReference type="SUPFAM" id="SSF46785">
    <property type="entry name" value="Winged helix' DNA-binding domain"/>
    <property type="match status" value="1"/>
</dbReference>
<keyword evidence="5" id="KW-0539">Nucleus</keyword>
<dbReference type="GO" id="GO:0003700">
    <property type="term" value="F:DNA-binding transcription factor activity"/>
    <property type="evidence" value="ECO:0007669"/>
    <property type="project" value="InterPro"/>
</dbReference>
<comment type="subcellular location">
    <subcellularLocation>
        <location evidence="1">Nucleus</location>
    </subcellularLocation>
</comment>
<dbReference type="eggNOG" id="KOG0627">
    <property type="taxonomic scope" value="Eukaryota"/>
</dbReference>
<evidence type="ECO:0000256" key="2">
    <source>
        <dbReference type="ARBA" id="ARBA00023015"/>
    </source>
</evidence>
<accession>B8C1J1</accession>
<keyword evidence="10" id="KW-1185">Reference proteome</keyword>
<reference evidence="9 10" key="1">
    <citation type="journal article" date="2004" name="Science">
        <title>The genome of the diatom Thalassiosira pseudonana: ecology, evolution, and metabolism.</title>
        <authorList>
            <person name="Armbrust E.V."/>
            <person name="Berges J.A."/>
            <person name="Bowler C."/>
            <person name="Green B.R."/>
            <person name="Martinez D."/>
            <person name="Putnam N.H."/>
            <person name="Zhou S."/>
            <person name="Allen A.E."/>
            <person name="Apt K.E."/>
            <person name="Bechner M."/>
            <person name="Brzezinski M.A."/>
            <person name="Chaal B.K."/>
            <person name="Chiovitti A."/>
            <person name="Davis A.K."/>
            <person name="Demarest M.S."/>
            <person name="Detter J.C."/>
            <person name="Glavina T."/>
            <person name="Goodstein D."/>
            <person name="Hadi M.Z."/>
            <person name="Hellsten U."/>
            <person name="Hildebrand M."/>
            <person name="Jenkins B.D."/>
            <person name="Jurka J."/>
            <person name="Kapitonov V.V."/>
            <person name="Kroger N."/>
            <person name="Lau W.W."/>
            <person name="Lane T.W."/>
            <person name="Larimer F.W."/>
            <person name="Lippmeier J.C."/>
            <person name="Lucas S."/>
            <person name="Medina M."/>
            <person name="Montsant A."/>
            <person name="Obornik M."/>
            <person name="Parker M.S."/>
            <person name="Palenik B."/>
            <person name="Pazour G.J."/>
            <person name="Richardson P.M."/>
            <person name="Rynearson T.A."/>
            <person name="Saito M.A."/>
            <person name="Schwartz D.C."/>
            <person name="Thamatrakoln K."/>
            <person name="Valentin K."/>
            <person name="Vardi A."/>
            <person name="Wilkerson F.P."/>
            <person name="Rokhsar D.S."/>
        </authorList>
    </citation>
    <scope>NUCLEOTIDE SEQUENCE [LARGE SCALE GENOMIC DNA]</scope>
    <source>
        <strain evidence="9 10">CCMP1335</strain>
    </source>
</reference>
<evidence type="ECO:0000313" key="10">
    <source>
        <dbReference type="Proteomes" id="UP000001449"/>
    </source>
</evidence>
<dbReference type="OMA" id="YENIIRW"/>
<sequence>MATPNEQQPNGELQNNALMLASVARGNSFAASSTGPSAAAVASPATGGGGILNVTKQGQLPMFLSKTYHMVENGNADIVTWSPQGDCFVIKDSEKFTSIVLPQYFKHSNFASFARQPTTISFQLNFYGFRKLKGDPIVNDGCDPTASYIRFFHDKFQRNKPDLLHSIRRATTKAETTTKDKDIQGLRQEVAMLRDQMSTATETYNRKVDDLNFEWNRKFNHLFNEFLSLSQIVRSGNNGGQGMLPRSVAATSGIAATTTAAATGRDATDGRCDAGEEE</sequence>
<dbReference type="RefSeq" id="XP_002289713.1">
    <property type="nucleotide sequence ID" value="XM_002289677.1"/>
</dbReference>
<dbReference type="STRING" id="35128.B8C1J1"/>
<dbReference type="Pfam" id="PF00447">
    <property type="entry name" value="HSF_DNA-bind"/>
    <property type="match status" value="1"/>
</dbReference>
<comment type="similarity">
    <text evidence="6">Belongs to the HSF family.</text>
</comment>
<keyword evidence="4" id="KW-0804">Transcription</keyword>
<evidence type="ECO:0000259" key="8">
    <source>
        <dbReference type="SMART" id="SM00415"/>
    </source>
</evidence>
<dbReference type="AlphaFoldDB" id="B8C1J1"/>
<dbReference type="InterPro" id="IPR000232">
    <property type="entry name" value="HSF_DNA-bd"/>
</dbReference>
<dbReference type="Proteomes" id="UP000001449">
    <property type="component" value="Chromosome 4"/>
</dbReference>
<feature type="domain" description="HSF-type DNA-binding" evidence="8">
    <location>
        <begin position="59"/>
        <end position="170"/>
    </location>
</feature>
<dbReference type="InterPro" id="IPR036390">
    <property type="entry name" value="WH_DNA-bd_sf"/>
</dbReference>
<organism evidence="9 10">
    <name type="scientific">Thalassiosira pseudonana</name>
    <name type="common">Marine diatom</name>
    <name type="synonym">Cyclotella nana</name>
    <dbReference type="NCBI Taxonomy" id="35128"/>
    <lineage>
        <taxon>Eukaryota</taxon>
        <taxon>Sar</taxon>
        <taxon>Stramenopiles</taxon>
        <taxon>Ochrophyta</taxon>
        <taxon>Bacillariophyta</taxon>
        <taxon>Coscinodiscophyceae</taxon>
        <taxon>Thalassiosirophycidae</taxon>
        <taxon>Thalassiosirales</taxon>
        <taxon>Thalassiosiraceae</taxon>
        <taxon>Thalassiosira</taxon>
    </lineage>
</organism>
<evidence type="ECO:0000256" key="4">
    <source>
        <dbReference type="ARBA" id="ARBA00023163"/>
    </source>
</evidence>
<protein>
    <recommendedName>
        <fullName evidence="8">HSF-type DNA-binding domain-containing protein</fullName>
    </recommendedName>
</protein>
<dbReference type="GO" id="GO:0043565">
    <property type="term" value="F:sequence-specific DNA binding"/>
    <property type="evidence" value="ECO:0007669"/>
    <property type="project" value="InterPro"/>
</dbReference>
<dbReference type="PANTHER" id="PTHR10015">
    <property type="entry name" value="HEAT SHOCK TRANSCRIPTION FACTOR"/>
    <property type="match status" value="1"/>
</dbReference>
<dbReference type="Gene3D" id="1.10.10.10">
    <property type="entry name" value="Winged helix-like DNA-binding domain superfamily/Winged helix DNA-binding domain"/>
    <property type="match status" value="1"/>
</dbReference>
<proteinExistence type="inferred from homology"/>
<reference evidence="9 10" key="2">
    <citation type="journal article" date="2008" name="Nature">
        <title>The Phaeodactylum genome reveals the evolutionary history of diatom genomes.</title>
        <authorList>
            <person name="Bowler C."/>
            <person name="Allen A.E."/>
            <person name="Badger J.H."/>
            <person name="Grimwood J."/>
            <person name="Jabbari K."/>
            <person name="Kuo A."/>
            <person name="Maheswari U."/>
            <person name="Martens C."/>
            <person name="Maumus F."/>
            <person name="Otillar R.P."/>
            <person name="Rayko E."/>
            <person name="Salamov A."/>
            <person name="Vandepoele K."/>
            <person name="Beszteri B."/>
            <person name="Gruber A."/>
            <person name="Heijde M."/>
            <person name="Katinka M."/>
            <person name="Mock T."/>
            <person name="Valentin K."/>
            <person name="Verret F."/>
            <person name="Berges J.A."/>
            <person name="Brownlee C."/>
            <person name="Cadoret J.P."/>
            <person name="Chiovitti A."/>
            <person name="Choi C.J."/>
            <person name="Coesel S."/>
            <person name="De Martino A."/>
            <person name="Detter J.C."/>
            <person name="Durkin C."/>
            <person name="Falciatore A."/>
            <person name="Fournet J."/>
            <person name="Haruta M."/>
            <person name="Huysman M.J."/>
            <person name="Jenkins B.D."/>
            <person name="Jiroutova K."/>
            <person name="Jorgensen R.E."/>
            <person name="Joubert Y."/>
            <person name="Kaplan A."/>
            <person name="Kroger N."/>
            <person name="Kroth P.G."/>
            <person name="La Roche J."/>
            <person name="Lindquist E."/>
            <person name="Lommer M."/>
            <person name="Martin-Jezequel V."/>
            <person name="Lopez P.J."/>
            <person name="Lucas S."/>
            <person name="Mangogna M."/>
            <person name="McGinnis K."/>
            <person name="Medlin L.K."/>
            <person name="Montsant A."/>
            <person name="Oudot-Le Secq M.P."/>
            <person name="Napoli C."/>
            <person name="Obornik M."/>
            <person name="Parker M.S."/>
            <person name="Petit J.L."/>
            <person name="Porcel B.M."/>
            <person name="Poulsen N."/>
            <person name="Robison M."/>
            <person name="Rychlewski L."/>
            <person name="Rynearson T.A."/>
            <person name="Schmutz J."/>
            <person name="Shapiro H."/>
            <person name="Siaut M."/>
            <person name="Stanley M."/>
            <person name="Sussman M.R."/>
            <person name="Taylor A.R."/>
            <person name="Vardi A."/>
            <person name="von Dassow P."/>
            <person name="Vyverman W."/>
            <person name="Willis A."/>
            <person name="Wyrwicz L.S."/>
            <person name="Rokhsar D.S."/>
            <person name="Weissenbach J."/>
            <person name="Armbrust E.V."/>
            <person name="Green B.R."/>
            <person name="Van de Peer Y."/>
            <person name="Grigoriev I.V."/>
        </authorList>
    </citation>
    <scope>NUCLEOTIDE SEQUENCE [LARGE SCALE GENOMIC DNA]</scope>
    <source>
        <strain evidence="9 10">CCMP1335</strain>
    </source>
</reference>
<feature type="compositionally biased region" description="Basic and acidic residues" evidence="7">
    <location>
        <begin position="266"/>
        <end position="278"/>
    </location>
</feature>
<name>B8C1J1_THAPS</name>
<dbReference type="PaxDb" id="35128-Thaps4315"/>
<dbReference type="HOGENOM" id="CLU_1002831_0_0_1"/>
<feature type="region of interest" description="Disordered" evidence="7">
    <location>
        <begin position="259"/>
        <end position="278"/>
    </location>
</feature>
<dbReference type="GO" id="GO:0005634">
    <property type="term" value="C:nucleus"/>
    <property type="evidence" value="ECO:0007669"/>
    <property type="project" value="UniProtKB-SubCell"/>
</dbReference>
<evidence type="ECO:0000256" key="3">
    <source>
        <dbReference type="ARBA" id="ARBA00023125"/>
    </source>
</evidence>
<dbReference type="PANTHER" id="PTHR10015:SF206">
    <property type="entry name" value="HSF-TYPE DNA-BINDING DOMAIN-CONTAINING PROTEIN"/>
    <property type="match status" value="1"/>
</dbReference>
<evidence type="ECO:0000256" key="5">
    <source>
        <dbReference type="ARBA" id="ARBA00023242"/>
    </source>
</evidence>
<dbReference type="SMART" id="SM00415">
    <property type="entry name" value="HSF"/>
    <property type="match status" value="1"/>
</dbReference>
<evidence type="ECO:0000313" key="9">
    <source>
        <dbReference type="EMBL" id="EED93250.1"/>
    </source>
</evidence>
<evidence type="ECO:0000256" key="7">
    <source>
        <dbReference type="SAM" id="MobiDB-lite"/>
    </source>
</evidence>